<evidence type="ECO:0000256" key="2">
    <source>
        <dbReference type="SAM" id="MobiDB-lite"/>
    </source>
</evidence>
<proteinExistence type="predicted"/>
<feature type="compositionally biased region" description="Basic and acidic residues" evidence="2">
    <location>
        <begin position="90"/>
        <end position="105"/>
    </location>
</feature>
<sequence>MHPSKARFVTACQQTLALGAVLAVLAPAAGVVSLDVIGQHPGAAQESPSSPSEAPGYAAPAKLTPTRVAPDAERSDSQPAEVAAAPVDAQVREVPLEKASDDDQQSRAGGQTAASPGAAEVTSTVEAVDGFGTVGVTWSNQSAVGDGELSIKVRTQKDGTWSSWSDVPYDADHGPDPGSAEAAHVRPGTDAVVVGDVDNVQVKASGADGTTPDDMQLAVIDPGTTPTEVEAPAIDTSLIDEPGDTGLAPSEPDTDAIALQSATTKAASVITSKPKIFSRAQWGADERLRDPGSLHYFEVHAGFVHHTVNANDYTKAEVPGILRSIYAYHTQSKGWSDIGYNFLVDRFGRIWEGRYGGVSLPVVGAHTLGYNDYAFAMSAIGNFETARPSAAMLDAYARLFAWKLSLHGVDVSSTRQRVGSTYFQAINGHRDAGQTACPGKYLYAKIPEIRTLAAQYQASWAGRQRDADAVSTPYPDIFLRRASDGAGFLLPTQGLVRFGAAKIAATGSWDEMDTIIATPDVTGDRFRDVFARNASTGEAMVYPGDGTGHFGDGIKATTRFRGFDQITAVGDLDGDGNNDLVGHNPLNGRLRLFAGGGAGGFTSSVLSTAWTSYDLTIGTGDFDGDDHPDILSRDAAGRLWLHPGTGRSALGSRVRLSGTWGGFDVITGYGDYNRDGRPDLLARSASTKKAYVFPNLGTTTFGHWLGPLLAFSKTELISSGGNLVNGGPTDMLGRRGDALVVIAHRGTWNTSAPVATGLKLGQATMLLNVGDWDRDGDGDLIVRTRIGELRLRIANGDGTFAPPETIGTGFDKVGLLSAVGDLTGDGYPDLMGQPTGGAMRIYPGRGLSGLKPSYVAHSRISASRQVGAGLWNRDGSPDSIFRIDDQLVLYPGNGPGGLTSAISLGEGVARYDWVLGVGDISGSGHADVIARQKSTGDLWVLPGTATGFGDRIFLAQGLGDYDLAG</sequence>
<feature type="compositionally biased region" description="Low complexity" evidence="2">
    <location>
        <begin position="41"/>
        <end position="61"/>
    </location>
</feature>
<reference evidence="5" key="1">
    <citation type="submission" date="2015-08" db="EMBL/GenBank/DDBJ databases">
        <authorList>
            <person name="Babu N.S."/>
            <person name="Beckwith C.J."/>
            <person name="Beseler K.G."/>
            <person name="Brison A."/>
            <person name="Carone J.V."/>
            <person name="Caskin T.P."/>
            <person name="Diamond M."/>
            <person name="Durham M.E."/>
            <person name="Foxe J.M."/>
            <person name="Go M."/>
            <person name="Henderson B.A."/>
            <person name="Jones I.B."/>
            <person name="McGettigan J.A."/>
            <person name="Micheletti S.J."/>
            <person name="Nasrallah M.E."/>
            <person name="Ortiz D."/>
            <person name="Piller C.R."/>
            <person name="Privatt S.R."/>
            <person name="Schneider S.L."/>
            <person name="Sharp S."/>
            <person name="Smith T.C."/>
            <person name="Stanton J.D."/>
            <person name="Ullery H.E."/>
            <person name="Wilson R.J."/>
            <person name="Serrano M.G."/>
            <person name="Buck G."/>
            <person name="Lee V."/>
            <person name="Wang Y."/>
            <person name="Carvalho R."/>
            <person name="Voegtly L."/>
            <person name="Shi R."/>
            <person name="Duckworth R."/>
            <person name="Johnson A."/>
            <person name="Loviza R."/>
            <person name="Walstead R."/>
            <person name="Shah Z."/>
            <person name="Kiflezghi M."/>
            <person name="Wade K."/>
            <person name="Ball S.L."/>
            <person name="Bradley K.W."/>
            <person name="Asai D.J."/>
            <person name="Bowman C.A."/>
            <person name="Russell D.A."/>
            <person name="Pope W.H."/>
            <person name="Jacobs-Sera D."/>
            <person name="Hendrix R.W."/>
            <person name="Hatfull G.F."/>
        </authorList>
    </citation>
    <scope>NUCLEOTIDE SEQUENCE</scope>
</reference>
<dbReference type="PANTHER" id="PTHR44103:SF1">
    <property type="entry name" value="PROPROTEIN CONVERTASE P"/>
    <property type="match status" value="1"/>
</dbReference>
<keyword evidence="1" id="KW-0732">Signal</keyword>
<dbReference type="InterPro" id="IPR002502">
    <property type="entry name" value="Amidase_domain"/>
</dbReference>
<dbReference type="Pfam" id="PF13517">
    <property type="entry name" value="FG-GAP_3"/>
    <property type="match status" value="3"/>
</dbReference>
<evidence type="ECO:0000313" key="5">
    <source>
        <dbReference type="EMBL" id="CUR59429.1"/>
    </source>
</evidence>
<dbReference type="GO" id="GO:0008270">
    <property type="term" value="F:zinc ion binding"/>
    <property type="evidence" value="ECO:0007669"/>
    <property type="project" value="InterPro"/>
</dbReference>
<dbReference type="PANTHER" id="PTHR44103">
    <property type="entry name" value="PROPROTEIN CONVERTASE P"/>
    <property type="match status" value="1"/>
</dbReference>
<dbReference type="InterPro" id="IPR013517">
    <property type="entry name" value="FG-GAP"/>
</dbReference>
<dbReference type="GO" id="GO:0008745">
    <property type="term" value="F:N-acetylmuramoyl-L-alanine amidase activity"/>
    <property type="evidence" value="ECO:0007669"/>
    <property type="project" value="InterPro"/>
</dbReference>
<dbReference type="InterPro" id="IPR036505">
    <property type="entry name" value="Amidase/PGRP_sf"/>
</dbReference>
<evidence type="ECO:0000259" key="4">
    <source>
        <dbReference type="SMART" id="SM00701"/>
    </source>
</evidence>
<feature type="domain" description="N-acetylmuramoyl-L-alanine amidase" evidence="3">
    <location>
        <begin position="286"/>
        <end position="439"/>
    </location>
</feature>
<dbReference type="InterPro" id="IPR006619">
    <property type="entry name" value="PGRP_domain_met/bac"/>
</dbReference>
<dbReference type="SMART" id="SM00701">
    <property type="entry name" value="PGRP"/>
    <property type="match status" value="1"/>
</dbReference>
<dbReference type="SMART" id="SM00644">
    <property type="entry name" value="Ami_2"/>
    <property type="match status" value="1"/>
</dbReference>
<feature type="region of interest" description="Disordered" evidence="2">
    <location>
        <begin position="41"/>
        <end position="121"/>
    </location>
</feature>
<gene>
    <name evidence="5" type="ORF">NOCA2600006</name>
</gene>
<dbReference type="Gene3D" id="3.40.80.10">
    <property type="entry name" value="Peptidoglycan recognition protein-like"/>
    <property type="match status" value="1"/>
</dbReference>
<evidence type="ECO:0000259" key="3">
    <source>
        <dbReference type="SMART" id="SM00644"/>
    </source>
</evidence>
<protein>
    <submittedName>
        <fullName evidence="5">N-acetylmuramoyl-L-alanine amidase, family 2</fullName>
    </submittedName>
</protein>
<dbReference type="Gene3D" id="2.130.10.130">
    <property type="entry name" value="Integrin alpha, N-terminal"/>
    <property type="match status" value="2"/>
</dbReference>
<name>A0A2P2CBU1_9ZZZZ</name>
<dbReference type="EMBL" id="CZKA01000057">
    <property type="protein sequence ID" value="CUR59429.1"/>
    <property type="molecule type" value="Genomic_DNA"/>
</dbReference>
<dbReference type="GO" id="GO:0009253">
    <property type="term" value="P:peptidoglycan catabolic process"/>
    <property type="evidence" value="ECO:0007669"/>
    <property type="project" value="InterPro"/>
</dbReference>
<feature type="domain" description="Peptidoglycan recognition protein family" evidence="4">
    <location>
        <begin position="274"/>
        <end position="422"/>
    </location>
</feature>
<dbReference type="AlphaFoldDB" id="A0A2P2CBU1"/>
<dbReference type="CDD" id="cd06583">
    <property type="entry name" value="PGRP"/>
    <property type="match status" value="1"/>
</dbReference>
<organism evidence="5">
    <name type="scientific">metagenome</name>
    <dbReference type="NCBI Taxonomy" id="256318"/>
    <lineage>
        <taxon>unclassified sequences</taxon>
        <taxon>metagenomes</taxon>
    </lineage>
</organism>
<evidence type="ECO:0000256" key="1">
    <source>
        <dbReference type="ARBA" id="ARBA00022729"/>
    </source>
</evidence>
<dbReference type="Pfam" id="PF01510">
    <property type="entry name" value="Amidase_2"/>
    <property type="match status" value="1"/>
</dbReference>
<dbReference type="SUPFAM" id="SSF69318">
    <property type="entry name" value="Integrin alpha N-terminal domain"/>
    <property type="match status" value="2"/>
</dbReference>
<dbReference type="InterPro" id="IPR028994">
    <property type="entry name" value="Integrin_alpha_N"/>
</dbReference>
<accession>A0A2P2CBU1</accession>
<dbReference type="SUPFAM" id="SSF55846">
    <property type="entry name" value="N-acetylmuramoyl-L-alanine amidase-like"/>
    <property type="match status" value="1"/>
</dbReference>